<organism evidence="1 2">
    <name type="scientific">Dissostichus mawsoni</name>
    <name type="common">Antarctic cod</name>
    <dbReference type="NCBI Taxonomy" id="36200"/>
    <lineage>
        <taxon>Eukaryota</taxon>
        <taxon>Metazoa</taxon>
        <taxon>Chordata</taxon>
        <taxon>Craniata</taxon>
        <taxon>Vertebrata</taxon>
        <taxon>Euteleostomi</taxon>
        <taxon>Actinopterygii</taxon>
        <taxon>Neopterygii</taxon>
        <taxon>Teleostei</taxon>
        <taxon>Neoteleostei</taxon>
        <taxon>Acanthomorphata</taxon>
        <taxon>Eupercaria</taxon>
        <taxon>Perciformes</taxon>
        <taxon>Notothenioidei</taxon>
        <taxon>Nototheniidae</taxon>
        <taxon>Dissostichus</taxon>
    </lineage>
</organism>
<dbReference type="Proteomes" id="UP000518266">
    <property type="component" value="Unassembled WGS sequence"/>
</dbReference>
<accession>A0A7J5X6J7</accession>
<evidence type="ECO:0000313" key="2">
    <source>
        <dbReference type="Proteomes" id="UP000518266"/>
    </source>
</evidence>
<proteinExistence type="predicted"/>
<gene>
    <name evidence="1" type="ORF">F7725_026128</name>
</gene>
<protein>
    <submittedName>
        <fullName evidence="1">Uncharacterized protein</fullName>
    </submittedName>
</protein>
<evidence type="ECO:0000313" key="1">
    <source>
        <dbReference type="EMBL" id="KAF3832463.1"/>
    </source>
</evidence>
<dbReference type="OrthoDB" id="5984158at2759"/>
<dbReference type="AlphaFoldDB" id="A0A7J5X6J7"/>
<sequence length="103" mass="11894">MLLEKSSRERLFFSVTVSEQAVNLHYGQSSSQTPLTASFRTEGRLTPERWTHLVLQTHCYGCKLFEQNERYTDHLHLYSSQLHLTTNVIGDNSVQPGQVRMEP</sequence>
<reference evidence="1 2" key="1">
    <citation type="submission" date="2020-03" db="EMBL/GenBank/DDBJ databases">
        <title>Dissostichus mawsoni Genome sequencing and assembly.</title>
        <authorList>
            <person name="Park H."/>
        </authorList>
    </citation>
    <scope>NUCLEOTIDE SEQUENCE [LARGE SCALE GENOMIC DNA]</scope>
    <source>
        <strain evidence="1">DM0001</strain>
        <tissue evidence="1">Muscle</tissue>
    </source>
</reference>
<comment type="caution">
    <text evidence="1">The sequence shown here is derived from an EMBL/GenBank/DDBJ whole genome shotgun (WGS) entry which is preliminary data.</text>
</comment>
<dbReference type="EMBL" id="JAAKFY010000027">
    <property type="protein sequence ID" value="KAF3832463.1"/>
    <property type="molecule type" value="Genomic_DNA"/>
</dbReference>
<keyword evidence="2" id="KW-1185">Reference proteome</keyword>
<name>A0A7J5X6J7_DISMA</name>